<proteinExistence type="predicted"/>
<evidence type="ECO:0000256" key="2">
    <source>
        <dbReference type="SAM" id="MobiDB-lite"/>
    </source>
</evidence>
<dbReference type="Proteomes" id="UP000002173">
    <property type="component" value="Unassembled WGS sequence"/>
</dbReference>
<keyword evidence="4" id="KW-1185">Reference proteome</keyword>
<feature type="region of interest" description="Disordered" evidence="2">
    <location>
        <begin position="668"/>
        <end position="692"/>
    </location>
</feature>
<accession>A7AUG0</accession>
<sequence length="692" mass="77767">MGTNGMNMSAASPLGCCKPKDERRNVTPVFRQQYINDNGKMKLTMPLSPLHYITSSNYYANDHRMPIQHNPWEQAHVVQQMPYPVAYEQQVSNTGSKQTGENYYVYNNEPVGNKRMTTPSMHIMTQTQYRQQSAQVHNENSIIKQESYKNVTTQCQKIEPTEVLQMLTKIEERIINIESTCKQNADKLDTLVSILENVKVEQEMETQTMISSSHTESIPLDQEIALDTMQSKISQGSQTVSNGSINSKMNSQDSYKCFDTPMPSFNQQQQDEYGSKVFDVSQELKKSNDMIERFLSGGSATLDDNRSISLQHESMELSMLSENKEPEVTMKQEYEHLTDTYQKYASSESLNCSVKPIVTTASMIPDECRKSNALDNLGRRFQMLMHSLEQSAKEAAKHNVSLQIREPGDAQKSANNVEHKERQMLALEEEVNNTNQDFNPQKALSNERYYDGTLVIPGSQQMALQEQASRDQSLVIPGSQQMALQEQASRDQSLVIPGSQQMALQEQASRDQSLVIPGSQQMALQEQQSRDQSLVIPGSQQMALQEQQSRDQSLVIPGSQQMALQEQASRDQSLVIPGSQQMALNEPNSLDDTLAIGGEQQMALADEEFEDGTLAIPGDQQVAVTEQDYGAQEERLVVEHYPSRSSGISKQSNMSNVMRAAFLPKTSTESISVSVMQEDEDQNMLERIDSIP</sequence>
<comment type="caution">
    <text evidence="3">The sequence shown here is derived from an EMBL/GenBank/DDBJ whole genome shotgun (WGS) entry which is preliminary data.</text>
</comment>
<dbReference type="EMBL" id="AAXT01000003">
    <property type="protein sequence ID" value="EDO06571.1"/>
    <property type="molecule type" value="Genomic_DNA"/>
</dbReference>
<evidence type="ECO:0000256" key="1">
    <source>
        <dbReference type="SAM" id="Coils"/>
    </source>
</evidence>
<evidence type="ECO:0000313" key="4">
    <source>
        <dbReference type="Proteomes" id="UP000002173"/>
    </source>
</evidence>
<evidence type="ECO:0000313" key="3">
    <source>
        <dbReference type="EMBL" id="EDO06571.1"/>
    </source>
</evidence>
<protein>
    <submittedName>
        <fullName evidence="3">Uncharacterized protein</fullName>
    </submittedName>
</protein>
<dbReference type="GeneID" id="5478373"/>
<gene>
    <name evidence="3" type="ORF">BBOV_II006210</name>
</gene>
<dbReference type="RefSeq" id="XP_001610139.1">
    <property type="nucleotide sequence ID" value="XM_001610089.1"/>
</dbReference>
<name>A7AUG0_BABBO</name>
<reference evidence="3 4" key="1">
    <citation type="journal article" date="2007" name="PLoS Pathog.">
        <title>Genome sequence of Babesia bovis and comparative analysis of apicomplexan hemoprotozoa.</title>
        <authorList>
            <person name="Brayton K.A."/>
            <person name="Lau A.O.T."/>
            <person name="Herndon D.R."/>
            <person name="Hannick L."/>
            <person name="Kappmeyer L.S."/>
            <person name="Berens S.J."/>
            <person name="Bidwell S.L."/>
            <person name="Brown W.C."/>
            <person name="Crabtree J."/>
            <person name="Fadrosh D."/>
            <person name="Feldblum T."/>
            <person name="Forberger H.A."/>
            <person name="Haas B.J."/>
            <person name="Howell J.M."/>
            <person name="Khouri H."/>
            <person name="Koo H."/>
            <person name="Mann D.J."/>
            <person name="Norimine J."/>
            <person name="Paulsen I.T."/>
            <person name="Radune D."/>
            <person name="Ren Q."/>
            <person name="Smith R.K. Jr."/>
            <person name="Suarez C.E."/>
            <person name="White O."/>
            <person name="Wortman J.R."/>
            <person name="Knowles D.P. Jr."/>
            <person name="McElwain T.F."/>
            <person name="Nene V.M."/>
        </authorList>
    </citation>
    <scope>NUCLEOTIDE SEQUENCE [LARGE SCALE GENOMIC DNA]</scope>
    <source>
        <strain evidence="3">T2Bo</strain>
    </source>
</reference>
<dbReference type="AlphaFoldDB" id="A7AUG0"/>
<feature type="coiled-coil region" evidence="1">
    <location>
        <begin position="410"/>
        <end position="437"/>
    </location>
</feature>
<reference evidence="4" key="3">
    <citation type="journal article" date="2021" name="Int. J. Parasitol.">
        <title>Comparative analysis of gene expression between Babesia bovis blood stages and kinetes allowed by improved genome annotation.</title>
        <authorList>
            <person name="Ueti M.W."/>
            <person name="Johnson W.C."/>
            <person name="Kappmeyer L.S."/>
            <person name="Herndon D.R."/>
            <person name="Mousel M.R."/>
            <person name="Reif K.E."/>
            <person name="Taus N.S."/>
            <person name="Ifeonu O.O."/>
            <person name="Silva J.C."/>
            <person name="Suarez C.E."/>
            <person name="Brayton K.A."/>
        </authorList>
    </citation>
    <scope>NUCLEOTIDE SEQUENCE [LARGE SCALE GENOMIC DNA]</scope>
</reference>
<dbReference type="VEuPathDB" id="PiroplasmaDB:BBOV_II006210"/>
<reference evidence="4" key="2">
    <citation type="journal article" date="2020" name="Data Brief">
        <title>Transcriptome dataset of Babesia bovis life stages within vertebrate and invertebrate hosts.</title>
        <authorList>
            <person name="Ueti M.W."/>
            <person name="Johnson W.C."/>
            <person name="Kappmeyer L.S."/>
            <person name="Herndon D.R."/>
            <person name="Mousel M.R."/>
            <person name="Reif K.E."/>
            <person name="Taus N.S."/>
            <person name="Ifeonu O.O."/>
            <person name="Silva J.C."/>
            <person name="Suarez C.E."/>
            <person name="Brayton K.A."/>
        </authorList>
    </citation>
    <scope>NUCLEOTIDE SEQUENCE [LARGE SCALE GENOMIC DNA]</scope>
</reference>
<organism evidence="3 4">
    <name type="scientific">Babesia bovis</name>
    <dbReference type="NCBI Taxonomy" id="5865"/>
    <lineage>
        <taxon>Eukaryota</taxon>
        <taxon>Sar</taxon>
        <taxon>Alveolata</taxon>
        <taxon>Apicomplexa</taxon>
        <taxon>Aconoidasida</taxon>
        <taxon>Piroplasmida</taxon>
        <taxon>Babesiidae</taxon>
        <taxon>Babesia</taxon>
    </lineage>
</organism>
<keyword evidence="1" id="KW-0175">Coiled coil</keyword>
<dbReference type="InParanoid" id="A7AUG0"/>
<dbReference type="eggNOG" id="ENOG502RQNV">
    <property type="taxonomic scope" value="Eukaryota"/>
</dbReference>
<dbReference type="KEGG" id="bbo:BBOV_II006210"/>